<proteinExistence type="predicted"/>
<sequence>MIHESYYWRKELIKISKSLKKRIKYKKEWNDSKYAKFEKEIMFGFYIIRKLLEANKLTSDFSSLRLECKVYPSNGKQITLMNNHRFDENYDLENPTIEKRELRFFINQFVHSYIFSPIVSVVDKDIEARMDDDSLTEDEIIEIYDNADKELSGVLFNSDSNKNDSLFEIQIGTIRKLFKKVGKCNVTRIEMKYDERKGDYKSVRFGGEQKISEETEELIKKMEEK</sequence>
<protein>
    <submittedName>
        <fullName evidence="1">Uncharacterized protein</fullName>
    </submittedName>
</protein>
<evidence type="ECO:0000313" key="2">
    <source>
        <dbReference type="Proteomes" id="UP000658793"/>
    </source>
</evidence>
<dbReference type="EMBL" id="BMGA01000008">
    <property type="protein sequence ID" value="GGA84411.1"/>
    <property type="molecule type" value="Genomic_DNA"/>
</dbReference>
<gene>
    <name evidence="1" type="ORF">GCM10008015_26490</name>
</gene>
<accession>A0ABQ1HNI5</accession>
<evidence type="ECO:0000313" key="1">
    <source>
        <dbReference type="EMBL" id="GGA84411.1"/>
    </source>
</evidence>
<name>A0ABQ1HNI5_9FLAO</name>
<organism evidence="1 2">
    <name type="scientific">Flavobacterium palustre</name>
    <dbReference type="NCBI Taxonomy" id="1476463"/>
    <lineage>
        <taxon>Bacteria</taxon>
        <taxon>Pseudomonadati</taxon>
        <taxon>Bacteroidota</taxon>
        <taxon>Flavobacteriia</taxon>
        <taxon>Flavobacteriales</taxon>
        <taxon>Flavobacteriaceae</taxon>
        <taxon>Flavobacterium</taxon>
    </lineage>
</organism>
<keyword evidence="2" id="KW-1185">Reference proteome</keyword>
<dbReference type="Proteomes" id="UP000658793">
    <property type="component" value="Unassembled WGS sequence"/>
</dbReference>
<comment type="caution">
    <text evidence="1">The sequence shown here is derived from an EMBL/GenBank/DDBJ whole genome shotgun (WGS) entry which is preliminary data.</text>
</comment>
<reference evidence="2" key="1">
    <citation type="journal article" date="2019" name="Int. J. Syst. Evol. Microbiol.">
        <title>The Global Catalogue of Microorganisms (GCM) 10K type strain sequencing project: providing services to taxonomists for standard genome sequencing and annotation.</title>
        <authorList>
            <consortium name="The Broad Institute Genomics Platform"/>
            <consortium name="The Broad Institute Genome Sequencing Center for Infectious Disease"/>
            <person name="Wu L."/>
            <person name="Ma J."/>
        </authorList>
    </citation>
    <scope>NUCLEOTIDE SEQUENCE [LARGE SCALE GENOMIC DNA]</scope>
    <source>
        <strain evidence="2">CGMCC 1.12811</strain>
    </source>
</reference>